<evidence type="ECO:0000313" key="1">
    <source>
        <dbReference type="EMBL" id="PFG34058.1"/>
    </source>
</evidence>
<dbReference type="EMBL" id="PDJG01000001">
    <property type="protein sequence ID" value="PFG34058.1"/>
    <property type="molecule type" value="Genomic_DNA"/>
</dbReference>
<dbReference type="AlphaFoldDB" id="A0A2A9E521"/>
<evidence type="ECO:0000313" key="2">
    <source>
        <dbReference type="Proteomes" id="UP000225548"/>
    </source>
</evidence>
<keyword evidence="2" id="KW-1185">Reference proteome</keyword>
<accession>A0A2A9E521</accession>
<comment type="caution">
    <text evidence="1">The sequence shown here is derived from an EMBL/GenBank/DDBJ whole genome shotgun (WGS) entry which is preliminary data.</text>
</comment>
<reference evidence="1 2" key="1">
    <citation type="submission" date="2017-10" db="EMBL/GenBank/DDBJ databases">
        <title>Sequencing the genomes of 1000 actinobacteria strains.</title>
        <authorList>
            <person name="Klenk H.-P."/>
        </authorList>
    </citation>
    <scope>NUCLEOTIDE SEQUENCE [LARGE SCALE GENOMIC DNA]</scope>
    <source>
        <strain evidence="1 2">DSM 18966</strain>
    </source>
</reference>
<organism evidence="1 2">
    <name type="scientific">Sanguibacter antarcticus</name>
    <dbReference type="NCBI Taxonomy" id="372484"/>
    <lineage>
        <taxon>Bacteria</taxon>
        <taxon>Bacillati</taxon>
        <taxon>Actinomycetota</taxon>
        <taxon>Actinomycetes</taxon>
        <taxon>Micrococcales</taxon>
        <taxon>Sanguibacteraceae</taxon>
        <taxon>Sanguibacter</taxon>
    </lineage>
</organism>
<protein>
    <submittedName>
        <fullName evidence="1">Uncharacterized protein</fullName>
    </submittedName>
</protein>
<name>A0A2A9E521_9MICO</name>
<sequence length="81" mass="8546">MSVMASYLALITVRDEMDNDEIDGMRDALGAVNPPEQSGAAMVFLVPGEAPDAEVALSAATQHAGEILDGYDYEVEVSESV</sequence>
<proteinExistence type="predicted"/>
<gene>
    <name evidence="1" type="ORF">ATL42_1958</name>
</gene>
<dbReference type="Proteomes" id="UP000225548">
    <property type="component" value="Unassembled WGS sequence"/>
</dbReference>